<dbReference type="Gene3D" id="2.30.30.110">
    <property type="match status" value="1"/>
</dbReference>
<reference evidence="1 2" key="1">
    <citation type="journal article" date="2016" name="Nat. Commun.">
        <title>Thousands of microbial genomes shed light on interconnected biogeochemical processes in an aquifer system.</title>
        <authorList>
            <person name="Anantharaman K."/>
            <person name="Brown C.T."/>
            <person name="Hug L.A."/>
            <person name="Sharon I."/>
            <person name="Castelle C.J."/>
            <person name="Probst A.J."/>
            <person name="Thomas B.C."/>
            <person name="Singh A."/>
            <person name="Wilkins M.J."/>
            <person name="Karaoz U."/>
            <person name="Brodie E.L."/>
            <person name="Williams K.H."/>
            <person name="Hubbard S.S."/>
            <person name="Banfield J.F."/>
        </authorList>
    </citation>
    <scope>NUCLEOTIDE SEQUENCE [LARGE SCALE GENOMIC DNA]</scope>
</reference>
<comment type="caution">
    <text evidence="1">The sequence shown here is derived from an EMBL/GenBank/DDBJ whole genome shotgun (WGS) entry which is preliminary data.</text>
</comment>
<dbReference type="EMBL" id="MFLF01000021">
    <property type="protein sequence ID" value="OGG58937.1"/>
    <property type="molecule type" value="Genomic_DNA"/>
</dbReference>
<proteinExistence type="predicted"/>
<dbReference type="Pfam" id="PF02452">
    <property type="entry name" value="PemK_toxin"/>
    <property type="match status" value="1"/>
</dbReference>
<sequence>MEKEFDAWNARKKITEQEINRLYTAREVWWCRLGENIGTEQNGKGEWFARPCIIMRGFGPDACLVVPISTSARNHPMRPSVGVVDGKNARANISQIRVIDTKRLAQRIGFLEEAEFLALKKIIGNLFR</sequence>
<dbReference type="GO" id="GO:0006402">
    <property type="term" value="P:mRNA catabolic process"/>
    <property type="evidence" value="ECO:0007669"/>
    <property type="project" value="TreeGrafter"/>
</dbReference>
<evidence type="ECO:0000313" key="1">
    <source>
        <dbReference type="EMBL" id="OGG58937.1"/>
    </source>
</evidence>
<organism evidence="1 2">
    <name type="scientific">Candidatus Kaiserbacteria bacterium RIFCSPHIGHO2_02_FULL_50_50</name>
    <dbReference type="NCBI Taxonomy" id="1798492"/>
    <lineage>
        <taxon>Bacteria</taxon>
        <taxon>Candidatus Kaiseribacteriota</taxon>
    </lineage>
</organism>
<dbReference type="SUPFAM" id="SSF50118">
    <property type="entry name" value="Cell growth inhibitor/plasmid maintenance toxic component"/>
    <property type="match status" value="1"/>
</dbReference>
<dbReference type="GO" id="GO:0003677">
    <property type="term" value="F:DNA binding"/>
    <property type="evidence" value="ECO:0007669"/>
    <property type="project" value="InterPro"/>
</dbReference>
<protein>
    <submittedName>
        <fullName evidence="1">Uncharacterized protein</fullName>
    </submittedName>
</protein>
<dbReference type="AlphaFoldDB" id="A0A1F6DC92"/>
<gene>
    <name evidence="1" type="ORF">A3C89_03560</name>
</gene>
<evidence type="ECO:0000313" key="2">
    <source>
        <dbReference type="Proteomes" id="UP000178794"/>
    </source>
</evidence>
<dbReference type="PANTHER" id="PTHR33988">
    <property type="entry name" value="ENDORIBONUCLEASE MAZF-RELATED"/>
    <property type="match status" value="1"/>
</dbReference>
<name>A0A1F6DC92_9BACT</name>
<dbReference type="Proteomes" id="UP000178794">
    <property type="component" value="Unassembled WGS sequence"/>
</dbReference>
<dbReference type="GO" id="GO:0004521">
    <property type="term" value="F:RNA endonuclease activity"/>
    <property type="evidence" value="ECO:0007669"/>
    <property type="project" value="TreeGrafter"/>
</dbReference>
<accession>A0A1F6DC92</accession>
<dbReference type="InterPro" id="IPR011067">
    <property type="entry name" value="Plasmid_toxin/cell-grow_inhib"/>
</dbReference>
<dbReference type="STRING" id="1798492.A3C89_03560"/>
<dbReference type="InterPro" id="IPR003477">
    <property type="entry name" value="PemK-like"/>
</dbReference>
<dbReference type="PANTHER" id="PTHR33988:SF2">
    <property type="entry name" value="ENDORIBONUCLEASE MAZF"/>
    <property type="match status" value="1"/>
</dbReference>
<dbReference type="GO" id="GO:0016075">
    <property type="term" value="P:rRNA catabolic process"/>
    <property type="evidence" value="ECO:0007669"/>
    <property type="project" value="TreeGrafter"/>
</dbReference>